<proteinExistence type="predicted"/>
<dbReference type="AlphaFoldDB" id="A0A7I9VI08"/>
<dbReference type="EMBL" id="BJTG01000002">
    <property type="protein sequence ID" value="GEJ55879.1"/>
    <property type="molecule type" value="Genomic_DNA"/>
</dbReference>
<evidence type="ECO:0000313" key="2">
    <source>
        <dbReference type="Proteomes" id="UP000503640"/>
    </source>
</evidence>
<dbReference type="Gene3D" id="3.40.50.150">
    <property type="entry name" value="Vaccinia Virus protein VP39"/>
    <property type="match status" value="1"/>
</dbReference>
<gene>
    <name evidence="1" type="ORF">AMYX_06200</name>
</gene>
<dbReference type="Proteomes" id="UP000503640">
    <property type="component" value="Unassembled WGS sequence"/>
</dbReference>
<reference evidence="2" key="1">
    <citation type="journal article" date="2020" name="Appl. Environ. Microbiol.">
        <title>Diazotrophic Anaeromyxobacter Isolates from Soils.</title>
        <authorList>
            <person name="Masuda Y."/>
            <person name="Yamanaka H."/>
            <person name="Xu Z.X."/>
            <person name="Shiratori Y."/>
            <person name="Aono T."/>
            <person name="Amachi S."/>
            <person name="Senoo K."/>
            <person name="Itoh H."/>
        </authorList>
    </citation>
    <scope>NUCLEOTIDE SEQUENCE [LARGE SCALE GENOMIC DNA]</scope>
    <source>
        <strain evidence="2">R267</strain>
    </source>
</reference>
<evidence type="ECO:0000313" key="1">
    <source>
        <dbReference type="EMBL" id="GEJ55879.1"/>
    </source>
</evidence>
<protein>
    <recommendedName>
        <fullName evidence="3">Methyltransferase type 12</fullName>
    </recommendedName>
</protein>
<dbReference type="PANTHER" id="PTHR20974">
    <property type="entry name" value="UPF0585 PROTEIN CG18661"/>
    <property type="match status" value="1"/>
</dbReference>
<accession>A0A7I9VI08</accession>
<sequence length="183" mass="18614">MPAAAPVMILRHARLASQLAPPLAEALARVLPPRARVLELGCGTGELAVEVSRRLPGVTWRPSDPDAASRASAAGWAARAGAARVLPPLALDLFAPAWRLQPCDAVVAVNVLHAAGEGAAEALLAGAAAALPPGGWLVAVGLSRAPLDAPLAGLRAGAYGHGFALRHDALLAAGCRLLLLQRE</sequence>
<dbReference type="Pfam" id="PF06080">
    <property type="entry name" value="DUF938"/>
    <property type="match status" value="1"/>
</dbReference>
<dbReference type="InterPro" id="IPR029063">
    <property type="entry name" value="SAM-dependent_MTases_sf"/>
</dbReference>
<evidence type="ECO:0008006" key="3">
    <source>
        <dbReference type="Google" id="ProtNLM"/>
    </source>
</evidence>
<organism evidence="1 2">
    <name type="scientific">Anaeromyxobacter diazotrophicus</name>
    <dbReference type="NCBI Taxonomy" id="2590199"/>
    <lineage>
        <taxon>Bacteria</taxon>
        <taxon>Pseudomonadati</taxon>
        <taxon>Myxococcota</taxon>
        <taxon>Myxococcia</taxon>
        <taxon>Myxococcales</taxon>
        <taxon>Cystobacterineae</taxon>
        <taxon>Anaeromyxobacteraceae</taxon>
        <taxon>Anaeromyxobacter</taxon>
    </lineage>
</organism>
<name>A0A7I9VI08_9BACT</name>
<dbReference type="PANTHER" id="PTHR20974:SF0">
    <property type="entry name" value="UPF0585 PROTEIN CG18661"/>
    <property type="match status" value="1"/>
</dbReference>
<dbReference type="RefSeq" id="WP_176062878.1">
    <property type="nucleotide sequence ID" value="NZ_BJTG01000002.1"/>
</dbReference>
<dbReference type="SUPFAM" id="SSF53335">
    <property type="entry name" value="S-adenosyl-L-methionine-dependent methyltransferases"/>
    <property type="match status" value="1"/>
</dbReference>
<keyword evidence="2" id="KW-1185">Reference proteome</keyword>
<comment type="caution">
    <text evidence="1">The sequence shown here is derived from an EMBL/GenBank/DDBJ whole genome shotgun (WGS) entry which is preliminary data.</text>
</comment>
<dbReference type="InterPro" id="IPR010342">
    <property type="entry name" value="DUF938"/>
</dbReference>